<dbReference type="Gene3D" id="3.10.20.90">
    <property type="entry name" value="Phosphatidylinositol 3-kinase Catalytic Subunit, Chain A, domain 1"/>
    <property type="match status" value="2"/>
</dbReference>
<dbReference type="InterPro" id="IPR001394">
    <property type="entry name" value="Peptidase_C19_UCH"/>
</dbReference>
<dbReference type="FunFam" id="3.40.50.300:FF:000058">
    <property type="entry name" value="Translation elongation factor 2"/>
    <property type="match status" value="1"/>
</dbReference>
<dbReference type="CDD" id="cd16261">
    <property type="entry name" value="EF2_snRNP_III"/>
    <property type="match status" value="1"/>
</dbReference>
<keyword evidence="8 18" id="KW-0251">Elongation factor</keyword>
<dbReference type="FunFam" id="2.40.30.10:FF:000010">
    <property type="entry name" value="Translation elongation factor 2"/>
    <property type="match status" value="1"/>
</dbReference>
<evidence type="ECO:0000313" key="18">
    <source>
        <dbReference type="EMBL" id="PON82545.1"/>
    </source>
</evidence>
<accession>A0A2P5EAG4</accession>
<dbReference type="InterPro" id="IPR004161">
    <property type="entry name" value="EFTu-like_2"/>
</dbReference>
<dbReference type="PROSITE" id="PS50235">
    <property type="entry name" value="USP_3"/>
    <property type="match status" value="1"/>
</dbReference>
<feature type="domain" description="MATH" evidence="15">
    <location>
        <begin position="132"/>
        <end position="257"/>
    </location>
</feature>
<dbReference type="EC" id="3.4.19.12" evidence="4"/>
<dbReference type="CDD" id="cd04096">
    <property type="entry name" value="eEF2_snRNP_like_C"/>
    <property type="match status" value="1"/>
</dbReference>
<comment type="caution">
    <text evidence="18">The sequence shown here is derived from an EMBL/GenBank/DDBJ whole genome shotgun (WGS) entry which is preliminary data.</text>
</comment>
<comment type="similarity">
    <text evidence="3">Belongs to the peptidase C19 family.</text>
</comment>
<dbReference type="InterPro" id="IPR024729">
    <property type="entry name" value="USP7_ICP0-binding_dom"/>
</dbReference>
<evidence type="ECO:0000256" key="11">
    <source>
        <dbReference type="ARBA" id="ARBA00022807"/>
    </source>
</evidence>
<evidence type="ECO:0000256" key="12">
    <source>
        <dbReference type="ARBA" id="ARBA00022917"/>
    </source>
</evidence>
<dbReference type="FunFam" id="3.30.70.870:FF:000002">
    <property type="entry name" value="Translation elongation factor 2"/>
    <property type="match status" value="1"/>
</dbReference>
<dbReference type="FunFam" id="3.90.70.10:FF:000002">
    <property type="entry name" value="Ubiquitin carboxyl-terminal hydrolase 13"/>
    <property type="match status" value="1"/>
</dbReference>
<dbReference type="GO" id="GO:0016579">
    <property type="term" value="P:protein deubiquitination"/>
    <property type="evidence" value="ECO:0007669"/>
    <property type="project" value="InterPro"/>
</dbReference>
<dbReference type="Pfam" id="PF00009">
    <property type="entry name" value="GTP_EFTU"/>
    <property type="match status" value="1"/>
</dbReference>
<evidence type="ECO:0000256" key="10">
    <source>
        <dbReference type="ARBA" id="ARBA00022801"/>
    </source>
</evidence>
<dbReference type="InParanoid" id="A0A2P5EAG4"/>
<dbReference type="PROSITE" id="PS00972">
    <property type="entry name" value="USP_1"/>
    <property type="match status" value="1"/>
</dbReference>
<keyword evidence="12" id="KW-0648">Protein biosynthesis</keyword>
<dbReference type="Pfam" id="PF03144">
    <property type="entry name" value="GTP_EFTU_D2"/>
    <property type="match status" value="1"/>
</dbReference>
<dbReference type="Gene3D" id="3.30.70.240">
    <property type="match status" value="1"/>
</dbReference>
<dbReference type="FunFam" id="2.60.210.10:FF:000005">
    <property type="entry name" value="Ubiquitin carboxyl-terminal hydrolase 13"/>
    <property type="match status" value="1"/>
</dbReference>
<dbReference type="InterPro" id="IPR035647">
    <property type="entry name" value="EFG_III/V"/>
</dbReference>
<evidence type="ECO:0000259" key="15">
    <source>
        <dbReference type="PROSITE" id="PS50144"/>
    </source>
</evidence>
<evidence type="ECO:0000256" key="6">
    <source>
        <dbReference type="ARBA" id="ARBA00022670"/>
    </source>
</evidence>
<dbReference type="Pfam" id="PF00443">
    <property type="entry name" value="UCH"/>
    <property type="match status" value="2"/>
</dbReference>
<dbReference type="GO" id="GO:0009867">
    <property type="term" value="P:jasmonic acid mediated signaling pathway"/>
    <property type="evidence" value="ECO:0007669"/>
    <property type="project" value="UniProtKB-ARBA"/>
</dbReference>
<dbReference type="Gene3D" id="3.40.50.300">
    <property type="entry name" value="P-loop containing nucleotide triphosphate hydrolases"/>
    <property type="match status" value="1"/>
</dbReference>
<evidence type="ECO:0000256" key="5">
    <source>
        <dbReference type="ARBA" id="ARBA00022490"/>
    </source>
</evidence>
<dbReference type="InterPro" id="IPR041095">
    <property type="entry name" value="EFG_II"/>
</dbReference>
<evidence type="ECO:0000256" key="1">
    <source>
        <dbReference type="ARBA" id="ARBA00000707"/>
    </source>
</evidence>
<evidence type="ECO:0000259" key="17">
    <source>
        <dbReference type="PROSITE" id="PS51722"/>
    </source>
</evidence>
<dbReference type="InterPro" id="IPR014721">
    <property type="entry name" value="Ribsml_uS5_D2-typ_fold_subgr"/>
</dbReference>
<dbReference type="Gene3D" id="2.40.30.10">
    <property type="entry name" value="Translation factors"/>
    <property type="match status" value="1"/>
</dbReference>
<evidence type="ECO:0000256" key="13">
    <source>
        <dbReference type="ARBA" id="ARBA00023134"/>
    </source>
</evidence>
<keyword evidence="19" id="KW-1185">Reference proteome</keyword>
<dbReference type="Gene3D" id="3.90.70.10">
    <property type="entry name" value="Cysteine proteinases"/>
    <property type="match status" value="1"/>
</dbReference>
<dbReference type="CDD" id="cd02659">
    <property type="entry name" value="peptidase_C19C"/>
    <property type="match status" value="1"/>
</dbReference>
<feature type="domain" description="Tr-type G" evidence="17">
    <location>
        <begin position="1333"/>
        <end position="1660"/>
    </location>
</feature>
<dbReference type="GO" id="GO:0010078">
    <property type="term" value="P:maintenance of root meristem identity"/>
    <property type="evidence" value="ECO:0007669"/>
    <property type="project" value="UniProtKB-ARBA"/>
</dbReference>
<dbReference type="GO" id="GO:0004843">
    <property type="term" value="F:cysteine-type deubiquitinase activity"/>
    <property type="evidence" value="ECO:0007669"/>
    <property type="project" value="UniProtKB-EC"/>
</dbReference>
<dbReference type="InterPro" id="IPR028889">
    <property type="entry name" value="USP"/>
</dbReference>
<dbReference type="SMART" id="SM00061">
    <property type="entry name" value="MATH"/>
    <property type="match status" value="1"/>
</dbReference>
<dbReference type="SMART" id="SM00838">
    <property type="entry name" value="EFG_C"/>
    <property type="match status" value="1"/>
</dbReference>
<dbReference type="GO" id="GO:2000280">
    <property type="term" value="P:regulation of root development"/>
    <property type="evidence" value="ECO:0007669"/>
    <property type="project" value="UniProtKB-ARBA"/>
</dbReference>
<dbReference type="InterPro" id="IPR027417">
    <property type="entry name" value="P-loop_NTPase"/>
</dbReference>
<dbReference type="Gene3D" id="2.60.210.10">
    <property type="entry name" value="Apoptosis, Tumor Necrosis Factor Receptor Associated Protein 2, Chain A"/>
    <property type="match status" value="1"/>
</dbReference>
<dbReference type="InterPro" id="IPR009000">
    <property type="entry name" value="Transl_B-barrel_sf"/>
</dbReference>
<dbReference type="PANTHER" id="PTHR42908:SF42">
    <property type="entry name" value="ELONGATION FACTOR 2-RELATED"/>
    <property type="match status" value="1"/>
</dbReference>
<dbReference type="Pfam" id="PF12436">
    <property type="entry name" value="USP7_ICP0_bdg"/>
    <property type="match status" value="1"/>
</dbReference>
<evidence type="ECO:0000313" key="19">
    <source>
        <dbReference type="Proteomes" id="UP000237000"/>
    </source>
</evidence>
<dbReference type="InterPro" id="IPR008974">
    <property type="entry name" value="TRAF-like"/>
</dbReference>
<feature type="domain" description="USP" evidence="16">
    <location>
        <begin position="277"/>
        <end position="653"/>
    </location>
</feature>
<dbReference type="CDD" id="cd16268">
    <property type="entry name" value="EF2_II"/>
    <property type="match status" value="1"/>
</dbReference>
<dbReference type="InterPro" id="IPR018200">
    <property type="entry name" value="USP_CS"/>
</dbReference>
<dbReference type="GO" id="GO:1990904">
    <property type="term" value="C:ribonucleoprotein complex"/>
    <property type="evidence" value="ECO:0007669"/>
    <property type="project" value="TreeGrafter"/>
</dbReference>
<dbReference type="PROSITE" id="PS51722">
    <property type="entry name" value="G_TR_2"/>
    <property type="match status" value="1"/>
</dbReference>
<evidence type="ECO:0000256" key="8">
    <source>
        <dbReference type="ARBA" id="ARBA00022768"/>
    </source>
</evidence>
<gene>
    <name evidence="18" type="ORF">TorRG33x02_216300</name>
</gene>
<dbReference type="GO" id="GO:0003746">
    <property type="term" value="F:translation elongation factor activity"/>
    <property type="evidence" value="ECO:0007669"/>
    <property type="project" value="UniProtKB-KW"/>
</dbReference>
<dbReference type="InterPro" id="IPR005225">
    <property type="entry name" value="Small_GTP-bd"/>
</dbReference>
<dbReference type="NCBIfam" id="TIGR00231">
    <property type="entry name" value="small_GTP"/>
    <property type="match status" value="1"/>
</dbReference>
<dbReference type="CDD" id="cd00121">
    <property type="entry name" value="MATH"/>
    <property type="match status" value="1"/>
</dbReference>
<dbReference type="FunFam" id="3.30.230.10:FF:000006">
    <property type="entry name" value="Translation elongation factor 2"/>
    <property type="match status" value="1"/>
</dbReference>
<dbReference type="GO" id="GO:0006508">
    <property type="term" value="P:proteolysis"/>
    <property type="evidence" value="ECO:0007669"/>
    <property type="project" value="UniProtKB-KW"/>
</dbReference>
<evidence type="ECO:0000256" key="4">
    <source>
        <dbReference type="ARBA" id="ARBA00012759"/>
    </source>
</evidence>
<proteinExistence type="inferred from homology"/>
<dbReference type="Pfam" id="PF03764">
    <property type="entry name" value="EFG_IV"/>
    <property type="match status" value="1"/>
</dbReference>
<dbReference type="InterPro" id="IPR000640">
    <property type="entry name" value="EFG_V-like"/>
</dbReference>
<dbReference type="FunFam" id="3.30.70.240:FF:000003">
    <property type="entry name" value="Translation elongation factor 2"/>
    <property type="match status" value="1"/>
</dbReference>
<name>A0A2P5EAG4_TREOI</name>
<dbReference type="SMART" id="SM00889">
    <property type="entry name" value="EFG_IV"/>
    <property type="match status" value="1"/>
</dbReference>
<feature type="compositionally biased region" description="Pro residues" evidence="14">
    <location>
        <begin position="70"/>
        <end position="82"/>
    </location>
</feature>
<dbReference type="Pfam" id="PF14533">
    <property type="entry name" value="USP7_C2"/>
    <property type="match status" value="1"/>
</dbReference>
<keyword evidence="13" id="KW-0342">GTP-binding</keyword>
<dbReference type="CDD" id="cd01885">
    <property type="entry name" value="EF2"/>
    <property type="match status" value="1"/>
</dbReference>
<reference evidence="19" key="1">
    <citation type="submission" date="2016-06" db="EMBL/GenBank/DDBJ databases">
        <title>Parallel loss of symbiosis genes in relatives of nitrogen-fixing non-legume Parasponia.</title>
        <authorList>
            <person name="Van Velzen R."/>
            <person name="Holmer R."/>
            <person name="Bu F."/>
            <person name="Rutten L."/>
            <person name="Van Zeijl A."/>
            <person name="Liu W."/>
            <person name="Santuari L."/>
            <person name="Cao Q."/>
            <person name="Sharma T."/>
            <person name="Shen D."/>
            <person name="Roswanjaya Y."/>
            <person name="Wardhani T."/>
            <person name="Kalhor M.S."/>
            <person name="Jansen J."/>
            <person name="Van den Hoogen J."/>
            <person name="Gungor B."/>
            <person name="Hartog M."/>
            <person name="Hontelez J."/>
            <person name="Verver J."/>
            <person name="Yang W.-C."/>
            <person name="Schijlen E."/>
            <person name="Repin R."/>
            <person name="Schilthuizen M."/>
            <person name="Schranz E."/>
            <person name="Heidstra R."/>
            <person name="Miyata K."/>
            <person name="Fedorova E."/>
            <person name="Kohlen W."/>
            <person name="Bisseling T."/>
            <person name="Smit S."/>
            <person name="Geurts R."/>
        </authorList>
    </citation>
    <scope>NUCLEOTIDE SEQUENCE [LARGE SCALE GENOMIC DNA]</scope>
    <source>
        <strain evidence="19">cv. RG33-2</strain>
    </source>
</reference>
<organism evidence="18 19">
    <name type="scientific">Trema orientale</name>
    <name type="common">Charcoal tree</name>
    <name type="synonym">Celtis orientalis</name>
    <dbReference type="NCBI Taxonomy" id="63057"/>
    <lineage>
        <taxon>Eukaryota</taxon>
        <taxon>Viridiplantae</taxon>
        <taxon>Streptophyta</taxon>
        <taxon>Embryophyta</taxon>
        <taxon>Tracheophyta</taxon>
        <taxon>Spermatophyta</taxon>
        <taxon>Magnoliopsida</taxon>
        <taxon>eudicotyledons</taxon>
        <taxon>Gunneridae</taxon>
        <taxon>Pentapetalae</taxon>
        <taxon>rosids</taxon>
        <taxon>fabids</taxon>
        <taxon>Rosales</taxon>
        <taxon>Cannabaceae</taxon>
        <taxon>Trema</taxon>
    </lineage>
</organism>
<keyword evidence="11" id="KW-0788">Thiol protease</keyword>
<protein>
    <recommendedName>
        <fullName evidence="4">ubiquitinyl hydrolase 1</fullName>
        <ecNumber evidence="4">3.4.19.12</ecNumber>
    </recommendedName>
</protein>
<dbReference type="EMBL" id="JXTC01000192">
    <property type="protein sequence ID" value="PON82545.1"/>
    <property type="molecule type" value="Genomic_DNA"/>
</dbReference>
<comment type="catalytic activity">
    <reaction evidence="1">
        <text>Thiol-dependent hydrolysis of ester, thioester, amide, peptide and isopeptide bonds formed by the C-terminal Gly of ubiquitin (a 76-residue protein attached to proteins as an intracellular targeting signal).</text>
        <dbReference type="EC" id="3.4.19.12"/>
    </reaction>
</comment>
<dbReference type="InterPro" id="IPR038765">
    <property type="entry name" value="Papain-like_cys_pep_sf"/>
</dbReference>
<dbReference type="InterPro" id="IPR005517">
    <property type="entry name" value="Transl_elong_EFG/EF2_IV"/>
</dbReference>
<keyword evidence="9" id="KW-0833">Ubl conjugation pathway</keyword>
<evidence type="ECO:0000256" key="9">
    <source>
        <dbReference type="ARBA" id="ARBA00022786"/>
    </source>
</evidence>
<dbReference type="SUPFAM" id="SSF54980">
    <property type="entry name" value="EF-G C-terminal domain-like"/>
    <property type="match status" value="2"/>
</dbReference>
<dbReference type="PROSITE" id="PS00301">
    <property type="entry name" value="G_TR_1"/>
    <property type="match status" value="1"/>
</dbReference>
<dbReference type="PANTHER" id="PTHR42908">
    <property type="entry name" value="TRANSLATION ELONGATION FACTOR-RELATED"/>
    <property type="match status" value="1"/>
</dbReference>
<dbReference type="SUPFAM" id="SSF54001">
    <property type="entry name" value="Cysteine proteinases"/>
    <property type="match status" value="1"/>
</dbReference>
<dbReference type="GO" id="GO:0005829">
    <property type="term" value="C:cytosol"/>
    <property type="evidence" value="ECO:0007669"/>
    <property type="project" value="TreeGrafter"/>
</dbReference>
<dbReference type="GO" id="GO:0003924">
    <property type="term" value="F:GTPase activity"/>
    <property type="evidence" value="ECO:0007669"/>
    <property type="project" value="InterPro"/>
</dbReference>
<dbReference type="Pfam" id="PF14492">
    <property type="entry name" value="EFG_III"/>
    <property type="match status" value="1"/>
</dbReference>
<keyword evidence="10" id="KW-0378">Hydrolase</keyword>
<keyword evidence="5" id="KW-0963">Cytoplasm</keyword>
<dbReference type="InterPro" id="IPR002083">
    <property type="entry name" value="MATH/TRAF_dom"/>
</dbReference>
<keyword evidence="6" id="KW-0645">Protease</keyword>
<dbReference type="FunFam" id="3.10.20.90:FF:000034">
    <property type="entry name" value="Ubiquitin carboxyl-terminal hydrolase 13"/>
    <property type="match status" value="1"/>
</dbReference>
<dbReference type="Gene3D" id="3.30.70.870">
    <property type="entry name" value="Elongation Factor G (Translational Gtpase), domain 3"/>
    <property type="match status" value="1"/>
</dbReference>
<dbReference type="GO" id="GO:0043022">
    <property type="term" value="F:ribosome binding"/>
    <property type="evidence" value="ECO:0007669"/>
    <property type="project" value="TreeGrafter"/>
</dbReference>
<keyword evidence="7" id="KW-0547">Nucleotide-binding</keyword>
<dbReference type="PROSITE" id="PS00973">
    <property type="entry name" value="USP_2"/>
    <property type="match status" value="1"/>
</dbReference>
<dbReference type="OrthoDB" id="289038at2759"/>
<dbReference type="FunFam" id="3.10.20.90:FF:000050">
    <property type="entry name" value="Ubiquitin carboxyl-terminal hydrolase 13"/>
    <property type="match status" value="1"/>
</dbReference>
<dbReference type="Proteomes" id="UP000237000">
    <property type="component" value="Unassembled WGS sequence"/>
</dbReference>
<dbReference type="Gene3D" id="3.30.230.10">
    <property type="match status" value="1"/>
</dbReference>
<dbReference type="STRING" id="63057.A0A2P5EAG4"/>
<feature type="region of interest" description="Disordered" evidence="14">
    <location>
        <begin position="68"/>
        <end position="113"/>
    </location>
</feature>
<dbReference type="Pfam" id="PF00679">
    <property type="entry name" value="EFG_C"/>
    <property type="match status" value="1"/>
</dbReference>
<dbReference type="InterPro" id="IPR020568">
    <property type="entry name" value="Ribosomal_Su5_D2-typ_SF"/>
</dbReference>
<dbReference type="CDD" id="cd01681">
    <property type="entry name" value="aeEF2_snRNP_like_IV"/>
    <property type="match status" value="1"/>
</dbReference>
<dbReference type="SUPFAM" id="SSF50447">
    <property type="entry name" value="Translation proteins"/>
    <property type="match status" value="1"/>
</dbReference>
<dbReference type="SUPFAM" id="SSF52540">
    <property type="entry name" value="P-loop containing nucleoside triphosphate hydrolases"/>
    <property type="match status" value="1"/>
</dbReference>
<dbReference type="PROSITE" id="PS50144">
    <property type="entry name" value="MATH"/>
    <property type="match status" value="1"/>
</dbReference>
<evidence type="ECO:0000256" key="3">
    <source>
        <dbReference type="ARBA" id="ARBA00009085"/>
    </source>
</evidence>
<dbReference type="PRINTS" id="PR00315">
    <property type="entry name" value="ELONGATNFCT"/>
</dbReference>
<comment type="subcellular location">
    <subcellularLocation>
        <location evidence="2">Cytoplasm</location>
    </subcellularLocation>
</comment>
<evidence type="ECO:0000256" key="2">
    <source>
        <dbReference type="ARBA" id="ARBA00004496"/>
    </source>
</evidence>
<dbReference type="InterPro" id="IPR031157">
    <property type="entry name" value="G_TR_CS"/>
</dbReference>
<dbReference type="InterPro" id="IPR029346">
    <property type="entry name" value="USP_C"/>
</dbReference>
<evidence type="ECO:0000256" key="7">
    <source>
        <dbReference type="ARBA" id="ARBA00022741"/>
    </source>
</evidence>
<dbReference type="GO" id="GO:0005634">
    <property type="term" value="C:nucleus"/>
    <property type="evidence" value="ECO:0007669"/>
    <property type="project" value="UniProtKB-ARBA"/>
</dbReference>
<dbReference type="SUPFAM" id="SSF49599">
    <property type="entry name" value="TRAF domain-like"/>
    <property type="match status" value="1"/>
</dbReference>
<evidence type="ECO:0000256" key="14">
    <source>
        <dbReference type="SAM" id="MobiDB-lite"/>
    </source>
</evidence>
<dbReference type="SUPFAM" id="SSF54211">
    <property type="entry name" value="Ribosomal protein S5 domain 2-like"/>
    <property type="match status" value="1"/>
</dbReference>
<evidence type="ECO:0000259" key="16">
    <source>
        <dbReference type="PROSITE" id="PS50235"/>
    </source>
</evidence>
<dbReference type="GO" id="GO:0005525">
    <property type="term" value="F:GTP binding"/>
    <property type="evidence" value="ECO:0007669"/>
    <property type="project" value="UniProtKB-KW"/>
</dbReference>
<dbReference type="InterPro" id="IPR000795">
    <property type="entry name" value="T_Tr_GTP-bd_dom"/>
</dbReference>
<dbReference type="Pfam" id="PF22486">
    <property type="entry name" value="MATH_2"/>
    <property type="match status" value="1"/>
</dbReference>
<dbReference type="GO" id="GO:0031647">
    <property type="term" value="P:regulation of protein stability"/>
    <property type="evidence" value="ECO:0007669"/>
    <property type="project" value="UniProtKB-ARBA"/>
</dbReference>
<sequence length="2159" mass="247255">MNERETGVKVIKMKEKSKLGLGRAFSDIQKGEAERERVVSFGVFAILLFSSSPPSTPEITILFDDRTATNPPPMTLMTPPPLDQQQQQQQQQEDDEMLVPHTDFPHGPQPMEVAQTETGNTVEAQPVDDPPSARFTWTIDNFSRLNIKKLYSDIFFVGGYKWRILVFPKGNNVDHLSMYLDVADSTTLPYGWSRYAQFSLSVVNQVQSKYSVRKETQHQFNARESDWGFTSFMPLGELYDPARGYLVNDTCIVEADVAVRRVVDYWSHDSKKETGYVGLKNQGATCYMNSLLQTLYHIPYFRKAVYHMPTTENDNPSGSIPLALQSLFYKLQYSDTSVATKELTKSFGWDTYDSFMQHDVQELNRVLCEKLEDKMKGTVVEGTIQQLFEGHHMNYIECINVDYKSTRKESFYDLQLDVKGCRDVYASFDKYVEVERLEGDNKYHAEQYGLQDARKGVLFIDFPPVLQLQLKRFEYDFIRDTMVKTNSRAPKVNQGPKSPNPWQKKAANDPTWKLLTGKTHLFIGSKLAKSPAVPLAINDRYEFPLHLDLDRENGKYLSPDADRSIRNLYTLHSVLVHSGGVHGGHYYAYIRPTLSDQWFKFDDERVTKEDVKRALEEQYGGEEELPQANPGFNNAPFKFTKYSNAYMLVYIRESDKEKIICNVDEKDIAEHLRIRLKKEQEEKELKRKEKAEAHLYTIIKVARNEDLLEQIGKDIYFDLVDHDKVRSFRIQKQMPFNLFKEEVAKEFGVPVQFQRFWLWAKRQNHTYRPNRPLTTLEEAQSVGQLREVSNKANNAELKLYLEVELGPDQRPVAPPEKTKEEILLFFKLYDPSREELRYVGRLFVKGSGKPAEILAKLNEMAGFNADEEIELFEEIKFEPNVMCEHIDKKSTFRASQLEDGDIICFQKSHPVGSSEQCRYPDVPLFLEYVRNRQVVRFRSLEKPKEDEFCLELSKLNTYDDVVDKVAHHLGLDDPSKIRLTSHNCYSQQPKPQPVKYRGVDHLSDMLVHYNQTSDILYYEILDIPLPELQGLKTLKVAFHHATKDEVVIHTVRLPKQSTVGDVINDLKTKVELSHPNAEIRLLEVFYHKIYKIFPLNEKIENINDQYWTLRAEEIPEEEKNFGPHDRIIHVYHFMKDTAQNQQVQNFGEPFFLVIREDETLAEVKVRIQKKLQVPDEEFAKWKFAFLSLGRPEYLQDNDIVASRFQRRDVYGAWEQYLGLEHTDNAPKRSYTANQVDRETRICAIRPLLEQSWRLRQYPAKNRPDDNQTSLRVVLKLLISKKGGERHVDSRHGAAYGQDSHLNSLWFLTRTVENKKYEVKFTAEELRRIMDYKHNIRNMSVIAHVDHGKSTLTDSLVAAAGIIAQEVAGDVRMTDTRQDEAERGITIKSTGISLYYEMADEALKNYKGERRGNEYLINLIDSPGHVDFSSEVTAALRITDGALVVVDCIEGVCVQTETVLRQALGERIRPVLTVNKMDRCFLELQVDGEEAYQTFQRVIENSNVIMATYEDPLLGDVQVYPEKGTVAFSAGLHGWAFTLTNFAKMYASKFGVDESKMMERLWGENFFDPATKKWTSKNTGSPTCKRGFVQFCYEPIKQIINTCMNDQKDKLWPMLQKLGVTMKSDEKDLMGKALMKRVMQTWLPASTALLEMMIFHLPSPAKAQKYRVENLYEGPLDDAYATAIRNCDPDGPLMLYVSKMIPASDKGRFFAFGRVFSGKVSTGLKVRIMGPNYVPGEKKDLYVKSVQRTVIWMGKRQETVEDVPCGNTVAMVGLDQFITKNATLTNEKEVDAHPIRAMKFSVSPVVRVAVQCKVASDLPKLVEGLKRLAKSDPMVVCTIEESGEHIVAGAGELHLEICLKDLQEDFMGGAEIIKSDPVVSFRETVFEKSSRIVMSKSPNKHNRLYMEARPLEEGLAEAIDEGRIGPRDDPKVRSKILAEEFGWDKDLAKKIWCFGPETTGPNMVVDMCKGVQYLNEIKDSVVAGFQWASKEGALAEENMRGICFEVCDVVLHADAIHRGGGQIIPTARRVIYASQLTAKPRLLEPVYLVEIQAPEQALGGIYSVLNQKRGHVFEEMQRPGTPLYNIKAYLPVVESFGFSSTLRAATSGQAFPQSVFDHWDLMSSDPLEPGTQAATLVGEIRRRKGLKEQMTPLSEFEDKL</sequence>